<sequence length="222" mass="23544">MSQGPHLRNTLTLANTPNAVRLARLHTEDLLPKWGVPSGVVETVRLLVSELVTNAVQHPQDDETKDSVLAMRNAAQSFELTLERLRDAVRVTVWDRDPRPPLLKKVGVEAEGGRGVFIVAMMSRSWGSRPAVNGSGKVVWAEFGPFPVGRVVADEEAVSPPGRPAGGDSVVPRAAPAAPRPADTTFRRGPSGSADDPCGARQPEGRGTAADEAARSPGRPSA</sequence>
<gene>
    <name evidence="4" type="ORF">G3I58_22790</name>
</gene>
<dbReference type="Proteomes" id="UP000470951">
    <property type="component" value="Unassembled WGS sequence"/>
</dbReference>
<keyword evidence="4" id="KW-0067">ATP-binding</keyword>
<evidence type="ECO:0000256" key="1">
    <source>
        <dbReference type="ARBA" id="ARBA00022527"/>
    </source>
</evidence>
<organism evidence="4 5">
    <name type="scientific">Streptomyces anulatus</name>
    <name type="common">Streptomyces chrysomallus</name>
    <dbReference type="NCBI Taxonomy" id="1892"/>
    <lineage>
        <taxon>Bacteria</taxon>
        <taxon>Bacillati</taxon>
        <taxon>Actinomycetota</taxon>
        <taxon>Actinomycetes</taxon>
        <taxon>Kitasatosporales</taxon>
        <taxon>Streptomycetaceae</taxon>
        <taxon>Streptomyces</taxon>
    </lineage>
</organism>
<protein>
    <submittedName>
        <fullName evidence="4">ATP-binding protein</fullName>
    </submittedName>
</protein>
<keyword evidence="1" id="KW-0418">Kinase</keyword>
<dbReference type="RefSeq" id="WP_164218800.1">
    <property type="nucleotide sequence ID" value="NZ_JAAGMS010000255.1"/>
</dbReference>
<dbReference type="PANTHER" id="PTHR35526">
    <property type="entry name" value="ANTI-SIGMA-F FACTOR RSBW-RELATED"/>
    <property type="match status" value="1"/>
</dbReference>
<dbReference type="InterPro" id="IPR003594">
    <property type="entry name" value="HATPase_dom"/>
</dbReference>
<feature type="domain" description="Histidine kinase/HSP90-like ATPase" evidence="3">
    <location>
        <begin position="14"/>
        <end position="140"/>
    </location>
</feature>
<dbReference type="PANTHER" id="PTHR35526:SF3">
    <property type="entry name" value="ANTI-SIGMA-F FACTOR RSBW"/>
    <property type="match status" value="1"/>
</dbReference>
<keyword evidence="4" id="KW-0547">Nucleotide-binding</keyword>
<dbReference type="InterPro" id="IPR050267">
    <property type="entry name" value="Anti-sigma-factor_SerPK"/>
</dbReference>
<comment type="caution">
    <text evidence="4">The sequence shown here is derived from an EMBL/GenBank/DDBJ whole genome shotgun (WGS) entry which is preliminary data.</text>
</comment>
<evidence type="ECO:0000313" key="4">
    <source>
        <dbReference type="EMBL" id="NEC00785.1"/>
    </source>
</evidence>
<dbReference type="CDD" id="cd16936">
    <property type="entry name" value="HATPase_RsbW-like"/>
    <property type="match status" value="1"/>
</dbReference>
<proteinExistence type="predicted"/>
<evidence type="ECO:0000313" key="5">
    <source>
        <dbReference type="Proteomes" id="UP000470951"/>
    </source>
</evidence>
<keyword evidence="1" id="KW-0723">Serine/threonine-protein kinase</keyword>
<dbReference type="EMBL" id="JAAGMS010000255">
    <property type="protein sequence ID" value="NEC00785.1"/>
    <property type="molecule type" value="Genomic_DNA"/>
</dbReference>
<evidence type="ECO:0000259" key="3">
    <source>
        <dbReference type="Pfam" id="PF13581"/>
    </source>
</evidence>
<keyword evidence="1" id="KW-0808">Transferase</keyword>
<dbReference type="GO" id="GO:0005524">
    <property type="term" value="F:ATP binding"/>
    <property type="evidence" value="ECO:0007669"/>
    <property type="project" value="UniProtKB-KW"/>
</dbReference>
<dbReference type="GO" id="GO:0004674">
    <property type="term" value="F:protein serine/threonine kinase activity"/>
    <property type="evidence" value="ECO:0007669"/>
    <property type="project" value="UniProtKB-KW"/>
</dbReference>
<dbReference type="Gene3D" id="3.30.565.10">
    <property type="entry name" value="Histidine kinase-like ATPase, C-terminal domain"/>
    <property type="match status" value="1"/>
</dbReference>
<feature type="region of interest" description="Disordered" evidence="2">
    <location>
        <begin position="157"/>
        <end position="222"/>
    </location>
</feature>
<reference evidence="4 5" key="1">
    <citation type="submission" date="2020-01" db="EMBL/GenBank/DDBJ databases">
        <title>Insect and environment-associated Actinomycetes.</title>
        <authorList>
            <person name="Currrie C."/>
            <person name="Chevrette M."/>
            <person name="Carlson C."/>
            <person name="Stubbendieck R."/>
            <person name="Wendt-Pienkowski E."/>
        </authorList>
    </citation>
    <scope>NUCLEOTIDE SEQUENCE [LARGE SCALE GENOMIC DNA]</scope>
    <source>
        <strain evidence="4 5">SID7903</strain>
    </source>
</reference>
<accession>A0A7K3RF54</accession>
<feature type="compositionally biased region" description="Low complexity" evidence="2">
    <location>
        <begin position="172"/>
        <end position="182"/>
    </location>
</feature>
<name>A0A7K3RF54_STRAQ</name>
<dbReference type="InterPro" id="IPR036890">
    <property type="entry name" value="HATPase_C_sf"/>
</dbReference>
<evidence type="ECO:0000256" key="2">
    <source>
        <dbReference type="SAM" id="MobiDB-lite"/>
    </source>
</evidence>
<dbReference type="AlphaFoldDB" id="A0A7K3RF54"/>
<dbReference type="Pfam" id="PF13581">
    <property type="entry name" value="HATPase_c_2"/>
    <property type="match status" value="1"/>
</dbReference>